<keyword evidence="2" id="KW-1185">Reference proteome</keyword>
<evidence type="ECO:0000313" key="1">
    <source>
        <dbReference type="EMBL" id="KAF0345304.1"/>
    </source>
</evidence>
<dbReference type="Proteomes" id="UP000439903">
    <property type="component" value="Unassembled WGS sequence"/>
</dbReference>
<comment type="caution">
    <text evidence="1">The sequence shown here is derived from an EMBL/GenBank/DDBJ whole genome shotgun (WGS) entry which is preliminary data.</text>
</comment>
<organism evidence="1 2">
    <name type="scientific">Gigaspora margarita</name>
    <dbReference type="NCBI Taxonomy" id="4874"/>
    <lineage>
        <taxon>Eukaryota</taxon>
        <taxon>Fungi</taxon>
        <taxon>Fungi incertae sedis</taxon>
        <taxon>Mucoromycota</taxon>
        <taxon>Glomeromycotina</taxon>
        <taxon>Glomeromycetes</taxon>
        <taxon>Diversisporales</taxon>
        <taxon>Gigasporaceae</taxon>
        <taxon>Gigaspora</taxon>
    </lineage>
</organism>
<dbReference type="AlphaFoldDB" id="A0A8H3WXD9"/>
<dbReference type="EMBL" id="WTPW01003365">
    <property type="protein sequence ID" value="KAF0345304.1"/>
    <property type="molecule type" value="Genomic_DNA"/>
</dbReference>
<evidence type="ECO:0000313" key="2">
    <source>
        <dbReference type="Proteomes" id="UP000439903"/>
    </source>
</evidence>
<reference evidence="1 2" key="1">
    <citation type="journal article" date="2019" name="Environ. Microbiol.">
        <title>At the nexus of three kingdoms: the genome of the mycorrhizal fungus Gigaspora margarita provides insights into plant, endobacterial and fungal interactions.</title>
        <authorList>
            <person name="Venice F."/>
            <person name="Ghignone S."/>
            <person name="Salvioli di Fossalunga A."/>
            <person name="Amselem J."/>
            <person name="Novero M."/>
            <person name="Xianan X."/>
            <person name="Sedzielewska Toro K."/>
            <person name="Morin E."/>
            <person name="Lipzen A."/>
            <person name="Grigoriev I.V."/>
            <person name="Henrissat B."/>
            <person name="Martin F.M."/>
            <person name="Bonfante P."/>
        </authorList>
    </citation>
    <scope>NUCLEOTIDE SEQUENCE [LARGE SCALE GENOMIC DNA]</scope>
    <source>
        <strain evidence="1 2">BEG34</strain>
    </source>
</reference>
<protein>
    <submittedName>
        <fullName evidence="1">Uncharacterized protein</fullName>
    </submittedName>
</protein>
<sequence length="120" mass="14542">MCEVHQFCIDLQVLKDSFYFDNKYEYKLYKNFQKKYKQTLNLFVEYVYLKLKTLNDEDSIVAFLNVVTKVETTLHPFSKKIYTIQEEKNNSELYTIEEKLEEEEENSITLYSIDISKKDF</sequence>
<accession>A0A8H3WXD9</accession>
<gene>
    <name evidence="1" type="ORF">F8M41_015869</name>
</gene>
<proteinExistence type="predicted"/>
<name>A0A8H3WXD9_GIGMA</name>